<dbReference type="AlphaFoldDB" id="A0A5M5BXQ0"/>
<comment type="caution">
    <text evidence="2">The sequence shown here is derived from an EMBL/GenBank/DDBJ whole genome shotgun (WGS) entry which is preliminary data.</text>
</comment>
<dbReference type="Proteomes" id="UP000323717">
    <property type="component" value="Unassembled WGS sequence"/>
</dbReference>
<dbReference type="GO" id="GO:0016787">
    <property type="term" value="F:hydrolase activity"/>
    <property type="evidence" value="ECO:0007669"/>
    <property type="project" value="UniProtKB-KW"/>
</dbReference>
<keyword evidence="1" id="KW-0472">Membrane</keyword>
<proteinExistence type="predicted"/>
<protein>
    <submittedName>
        <fullName evidence="2">Hydrolase</fullName>
    </submittedName>
</protein>
<evidence type="ECO:0000256" key="1">
    <source>
        <dbReference type="SAM" id="Phobius"/>
    </source>
</evidence>
<accession>A0A5M5BXQ0</accession>
<organism evidence="2 3">
    <name type="scientific">Bacteroides ovatus</name>
    <dbReference type="NCBI Taxonomy" id="28116"/>
    <lineage>
        <taxon>Bacteria</taxon>
        <taxon>Pseudomonadati</taxon>
        <taxon>Bacteroidota</taxon>
        <taxon>Bacteroidia</taxon>
        <taxon>Bacteroidales</taxon>
        <taxon>Bacteroidaceae</taxon>
        <taxon>Bacteroides</taxon>
    </lineage>
</organism>
<evidence type="ECO:0000313" key="2">
    <source>
        <dbReference type="EMBL" id="KAA3933934.1"/>
    </source>
</evidence>
<feature type="transmembrane region" description="Helical" evidence="1">
    <location>
        <begin position="15"/>
        <end position="33"/>
    </location>
</feature>
<keyword evidence="2" id="KW-0378">Hydrolase</keyword>
<keyword evidence="1" id="KW-0812">Transmembrane</keyword>
<feature type="non-terminal residue" evidence="2">
    <location>
        <position position="182"/>
    </location>
</feature>
<dbReference type="EMBL" id="VWLE01000824">
    <property type="protein sequence ID" value="KAA3933934.1"/>
    <property type="molecule type" value="Genomic_DNA"/>
</dbReference>
<gene>
    <name evidence="2" type="ORF">F3D71_29405</name>
</gene>
<reference evidence="2 3" key="1">
    <citation type="journal article" date="2019" name="Nat. Med.">
        <title>A library of human gut bacterial isolates paired with longitudinal multiomics data enables mechanistic microbiome research.</title>
        <authorList>
            <person name="Poyet M."/>
            <person name="Groussin M."/>
            <person name="Gibbons S.M."/>
            <person name="Avila-Pacheco J."/>
            <person name="Jiang X."/>
            <person name="Kearney S.M."/>
            <person name="Perrotta A.R."/>
            <person name="Berdy B."/>
            <person name="Zhao S."/>
            <person name="Lieberman T.D."/>
            <person name="Swanson P.K."/>
            <person name="Smith M."/>
            <person name="Roesemann S."/>
            <person name="Alexander J.E."/>
            <person name="Rich S.A."/>
            <person name="Livny J."/>
            <person name="Vlamakis H."/>
            <person name="Clish C."/>
            <person name="Bullock K."/>
            <person name="Deik A."/>
            <person name="Scott J."/>
            <person name="Pierce K.A."/>
            <person name="Xavier R.J."/>
            <person name="Alm E.J."/>
        </authorList>
    </citation>
    <scope>NUCLEOTIDE SEQUENCE [LARGE SCALE GENOMIC DNA]</scope>
    <source>
        <strain evidence="2 3">BIOML-A163</strain>
    </source>
</reference>
<evidence type="ECO:0000313" key="3">
    <source>
        <dbReference type="Proteomes" id="UP000323717"/>
    </source>
</evidence>
<keyword evidence="1" id="KW-1133">Transmembrane helix</keyword>
<sequence length="182" mass="21459">MEHLKKKKRFSWRDLLYKSLLFVGTVALIVYFLPRDGKFNYQFDINKPWKYGQLIATFDFPIYKEDAVVKREQDSLMAFFQPYYQLDKNIEKDAIAKLKENYHTNLKGILPSIDYLRYIERTLKEIYQAGIVSTENIQLLHKDSTSSVMVIDDKLANPQATENLYTVKKAYEHLLSADSTHF</sequence>
<name>A0A5M5BXQ0_BACOV</name>